<evidence type="ECO:0000256" key="3">
    <source>
        <dbReference type="ARBA" id="ARBA00012560"/>
    </source>
</evidence>
<keyword evidence="6 10" id="KW-0808">Transferase</keyword>
<dbReference type="Gene3D" id="3.20.20.80">
    <property type="entry name" value="Glycosidases"/>
    <property type="match status" value="1"/>
</dbReference>
<accession>A0A2G9C779</accession>
<keyword evidence="12" id="KW-1185">Reference proteome</keyword>
<dbReference type="PANTHER" id="PTHR32438:SF5">
    <property type="entry name" value="4-ALPHA-GLUCANOTRANSFERASE DPE1, CHLOROPLASTIC_AMYLOPLASTIC"/>
    <property type="match status" value="1"/>
</dbReference>
<comment type="similarity">
    <text evidence="2 10">Belongs to the disproportionating enzyme family.</text>
</comment>
<evidence type="ECO:0000256" key="2">
    <source>
        <dbReference type="ARBA" id="ARBA00005684"/>
    </source>
</evidence>
<dbReference type="InterPro" id="IPR003385">
    <property type="entry name" value="Glyco_hydro_77"/>
</dbReference>
<dbReference type="OrthoDB" id="9761577at2"/>
<evidence type="ECO:0000313" key="11">
    <source>
        <dbReference type="EMBL" id="PIM52291.1"/>
    </source>
</evidence>
<name>A0A2G9C779_9BURK</name>
<dbReference type="EMBL" id="PEOG01000041">
    <property type="protein sequence ID" value="PIM52291.1"/>
    <property type="molecule type" value="Genomic_DNA"/>
</dbReference>
<evidence type="ECO:0000256" key="7">
    <source>
        <dbReference type="ARBA" id="ARBA00023277"/>
    </source>
</evidence>
<sequence>MTIDLHQRQSGVLLHITSLPGPNGVGDFGPEAYRFVDWLQSAGQSIWQWLPSTPIGPGESPYQGVSAFAGSPWMVALEPLVARGWLAQPAAPEGGFDDRRVDYGRVLPWREQQLRAAAAGFFARASAEDRAAYEGWCASQRDWLDDYALFMATRSSRGGQPWWEWPRDLAAREPHALAAAREQYAEEVGFWQFVQWCFDTQVGALKAYANERGVHIMGDLPIFVAHDSADCWARPDLYELDEHFQPTVVAGVPPDAMSVTGQRWGNPMYRWDRMAHEHFAWWTARVKRMLSSADVFRIDHFRGFAAYYEIPADSPDATRGVWKTGPGKALFDAIARSLGELPIVAEDLGFITPDVHELRDALNYPGMKILQFGFGGDGGHEFLPHNWPRAAVCYTGTHDNDTVRGWWNQASAHERAYAAAYLPAGDHDIHWAMIRACANSVANVAVYPLQDVLGLDSAHRMNIPGTLGGNWEWRFTWDMVGAEPGRLLAQISATSGRSPIAGARLPE</sequence>
<keyword evidence="5 10" id="KW-0328">Glycosyltransferase</keyword>
<organism evidence="11 12">
    <name type="scientific">Roseateles chitinivorans</name>
    <dbReference type="NCBI Taxonomy" id="2917965"/>
    <lineage>
        <taxon>Bacteria</taxon>
        <taxon>Pseudomonadati</taxon>
        <taxon>Pseudomonadota</taxon>
        <taxon>Betaproteobacteria</taxon>
        <taxon>Burkholderiales</taxon>
        <taxon>Sphaerotilaceae</taxon>
        <taxon>Roseateles</taxon>
    </lineage>
</organism>
<dbReference type="SUPFAM" id="SSF51445">
    <property type="entry name" value="(Trans)glycosidases"/>
    <property type="match status" value="1"/>
</dbReference>
<dbReference type="Pfam" id="PF02446">
    <property type="entry name" value="Glyco_hydro_77"/>
    <property type="match status" value="1"/>
</dbReference>
<reference evidence="11 12" key="1">
    <citation type="submission" date="2017-11" db="EMBL/GenBank/DDBJ databases">
        <title>Draft genome sequence of Mitsuaria sp. HWN-4.</title>
        <authorList>
            <person name="Gundlapally S.R."/>
        </authorList>
    </citation>
    <scope>NUCLEOTIDE SEQUENCE [LARGE SCALE GENOMIC DNA]</scope>
    <source>
        <strain evidence="11 12">HWN-4</strain>
    </source>
</reference>
<protein>
    <recommendedName>
        <fullName evidence="4 10">4-alpha-glucanotransferase</fullName>
        <ecNumber evidence="3 10">2.4.1.25</ecNumber>
    </recommendedName>
    <alternativeName>
        <fullName evidence="8 10">Amylomaltase</fullName>
    </alternativeName>
    <alternativeName>
        <fullName evidence="9 10">Disproportionating enzyme</fullName>
    </alternativeName>
</protein>
<evidence type="ECO:0000313" key="12">
    <source>
        <dbReference type="Proteomes" id="UP000231501"/>
    </source>
</evidence>
<dbReference type="NCBIfam" id="NF011080">
    <property type="entry name" value="PRK14508.1-3"/>
    <property type="match status" value="1"/>
</dbReference>
<dbReference type="GO" id="GO:0004134">
    <property type="term" value="F:4-alpha-glucanotransferase activity"/>
    <property type="evidence" value="ECO:0007669"/>
    <property type="project" value="UniProtKB-EC"/>
</dbReference>
<evidence type="ECO:0000256" key="10">
    <source>
        <dbReference type="RuleBase" id="RU361207"/>
    </source>
</evidence>
<proteinExistence type="inferred from homology"/>
<evidence type="ECO:0000256" key="5">
    <source>
        <dbReference type="ARBA" id="ARBA00022676"/>
    </source>
</evidence>
<dbReference type="RefSeq" id="WP_099862514.1">
    <property type="nucleotide sequence ID" value="NZ_PEOG01000041.1"/>
</dbReference>
<evidence type="ECO:0000256" key="8">
    <source>
        <dbReference type="ARBA" id="ARBA00031423"/>
    </source>
</evidence>
<comment type="catalytic activity">
    <reaction evidence="1 10">
        <text>Transfers a segment of a (1-&gt;4)-alpha-D-glucan to a new position in an acceptor, which may be glucose or a (1-&gt;4)-alpha-D-glucan.</text>
        <dbReference type="EC" id="2.4.1.25"/>
    </reaction>
</comment>
<keyword evidence="7 10" id="KW-0119">Carbohydrate metabolism</keyword>
<evidence type="ECO:0000256" key="6">
    <source>
        <dbReference type="ARBA" id="ARBA00022679"/>
    </source>
</evidence>
<dbReference type="NCBIfam" id="TIGR00217">
    <property type="entry name" value="malQ"/>
    <property type="match status" value="1"/>
</dbReference>
<dbReference type="InterPro" id="IPR017853">
    <property type="entry name" value="GH"/>
</dbReference>
<dbReference type="AlphaFoldDB" id="A0A2G9C779"/>
<dbReference type="Proteomes" id="UP000231501">
    <property type="component" value="Unassembled WGS sequence"/>
</dbReference>
<dbReference type="PANTHER" id="PTHR32438">
    <property type="entry name" value="4-ALPHA-GLUCANOTRANSFERASE DPE1, CHLOROPLASTIC/AMYLOPLASTIC"/>
    <property type="match status" value="1"/>
</dbReference>
<evidence type="ECO:0000256" key="4">
    <source>
        <dbReference type="ARBA" id="ARBA00020295"/>
    </source>
</evidence>
<dbReference type="GO" id="GO:0005975">
    <property type="term" value="P:carbohydrate metabolic process"/>
    <property type="evidence" value="ECO:0007669"/>
    <property type="project" value="InterPro"/>
</dbReference>
<evidence type="ECO:0000256" key="9">
    <source>
        <dbReference type="ARBA" id="ARBA00031501"/>
    </source>
</evidence>
<comment type="caution">
    <text evidence="11">The sequence shown here is derived from an EMBL/GenBank/DDBJ whole genome shotgun (WGS) entry which is preliminary data.</text>
</comment>
<evidence type="ECO:0000256" key="1">
    <source>
        <dbReference type="ARBA" id="ARBA00000439"/>
    </source>
</evidence>
<gene>
    <name evidence="11" type="primary">malQ</name>
    <name evidence="11" type="ORF">CS062_15500</name>
</gene>
<dbReference type="EC" id="2.4.1.25" evidence="3 10"/>